<accession>A0ABU3BFT7</accession>
<dbReference type="PANTHER" id="PTHR19432">
    <property type="entry name" value="SUGAR TRANSPORTER"/>
    <property type="match status" value="1"/>
</dbReference>
<dbReference type="InterPro" id="IPR011701">
    <property type="entry name" value="MFS"/>
</dbReference>
<dbReference type="Gene3D" id="1.20.1250.20">
    <property type="entry name" value="MFS general substrate transporter like domains"/>
    <property type="match status" value="1"/>
</dbReference>
<reference evidence="8 9" key="1">
    <citation type="submission" date="2023-09" db="EMBL/GenBank/DDBJ databases">
        <authorList>
            <person name="Rey-Velasco X."/>
        </authorList>
    </citation>
    <scope>NUCLEOTIDE SEQUENCE [LARGE SCALE GENOMIC DNA]</scope>
    <source>
        <strain evidence="8 9">P007</strain>
    </source>
</reference>
<evidence type="ECO:0000256" key="4">
    <source>
        <dbReference type="ARBA" id="ARBA00022989"/>
    </source>
</evidence>
<keyword evidence="3 6" id="KW-0812">Transmembrane</keyword>
<dbReference type="SUPFAM" id="SSF103473">
    <property type="entry name" value="MFS general substrate transporter"/>
    <property type="match status" value="1"/>
</dbReference>
<dbReference type="Proteomes" id="UP001250662">
    <property type="component" value="Unassembled WGS sequence"/>
</dbReference>
<sequence>MSLIKKPSLSFWQIFNMNVGFLGIQYSFGLQQTAINPIFLYLGAPEEMLPILNIAGPVTGLVIQPIIGAMSDKTWSPKWGRRKPYFLIGAIIGSICLFAFPSSPVLWFAVGLLWILDVGNNMAMEPYRAFVGDKLPEKQLSLGYQMQSLFVGAGILLANGSIVLFQYLFGGESVEVAGEIPQWLYYSFYIGGMLSIATILWSVFKTPEIPPSDEELEEINHDKGQPFGVRLAKPFKEISSAIKQMPSFMWKIGAVYLFQWYALFIYWQYITPLFKLTMGYSTSEAASQSAQMSLTYNIVTMVVALALVPLTLKYGGKKVYAYSLVGTALALFVIPFIDDSLLVLIPMVLFGIGWAAMMGIPYTMVSKVVPQERRGVYMGILNMMIVIPMGIETLTFGPIYKYLLGGNAVNAILFAGVFFLISAILATRLNISKSNSEIEAK</sequence>
<feature type="transmembrane region" description="Helical" evidence="6">
    <location>
        <begin position="148"/>
        <end position="168"/>
    </location>
</feature>
<dbReference type="RefSeq" id="WP_311387219.1">
    <property type="nucleotide sequence ID" value="NZ_JAVRHU010000001.1"/>
</dbReference>
<feature type="transmembrane region" description="Helical" evidence="6">
    <location>
        <begin position="83"/>
        <end position="100"/>
    </location>
</feature>
<feature type="transmembrane region" description="Helical" evidence="6">
    <location>
        <begin position="319"/>
        <end position="337"/>
    </location>
</feature>
<evidence type="ECO:0000256" key="6">
    <source>
        <dbReference type="SAM" id="Phobius"/>
    </source>
</evidence>
<feature type="transmembrane region" description="Helical" evidence="6">
    <location>
        <begin position="183"/>
        <end position="204"/>
    </location>
</feature>
<keyword evidence="2" id="KW-0813">Transport</keyword>
<feature type="transmembrane region" description="Helical" evidence="6">
    <location>
        <begin position="343"/>
        <end position="364"/>
    </location>
</feature>
<protein>
    <submittedName>
        <fullName evidence="8">MFS transporter</fullName>
    </submittedName>
</protein>
<evidence type="ECO:0000256" key="2">
    <source>
        <dbReference type="ARBA" id="ARBA00022448"/>
    </source>
</evidence>
<feature type="transmembrane region" description="Helical" evidence="6">
    <location>
        <begin position="376"/>
        <end position="399"/>
    </location>
</feature>
<dbReference type="Pfam" id="PF07690">
    <property type="entry name" value="MFS_1"/>
    <property type="match status" value="1"/>
</dbReference>
<feature type="transmembrane region" description="Helical" evidence="6">
    <location>
        <begin position="48"/>
        <end position="71"/>
    </location>
</feature>
<dbReference type="PANTHER" id="PTHR19432:SF35">
    <property type="entry name" value="SOLUTE CARRIER FAMILY 45 MEMBER 3 ISOFORM X1"/>
    <property type="match status" value="1"/>
</dbReference>
<comment type="subcellular location">
    <subcellularLocation>
        <location evidence="1">Membrane</location>
        <topology evidence="1">Multi-pass membrane protein</topology>
    </subcellularLocation>
</comment>
<evidence type="ECO:0000313" key="8">
    <source>
        <dbReference type="EMBL" id="MDT0621009.1"/>
    </source>
</evidence>
<name>A0ABU3BFT7_9FLAO</name>
<feature type="transmembrane region" description="Helical" evidence="6">
    <location>
        <begin position="411"/>
        <end position="431"/>
    </location>
</feature>
<feature type="transmembrane region" description="Helical" evidence="6">
    <location>
        <begin position="248"/>
        <end position="270"/>
    </location>
</feature>
<dbReference type="InterPro" id="IPR020846">
    <property type="entry name" value="MFS_dom"/>
</dbReference>
<evidence type="ECO:0000256" key="3">
    <source>
        <dbReference type="ARBA" id="ARBA00022692"/>
    </source>
</evidence>
<keyword evidence="9" id="KW-1185">Reference proteome</keyword>
<feature type="domain" description="Major facilitator superfamily (MFS) profile" evidence="7">
    <location>
        <begin position="1"/>
        <end position="434"/>
    </location>
</feature>
<feature type="transmembrane region" description="Helical" evidence="6">
    <location>
        <begin position="290"/>
        <end position="312"/>
    </location>
</feature>
<evidence type="ECO:0000256" key="1">
    <source>
        <dbReference type="ARBA" id="ARBA00004141"/>
    </source>
</evidence>
<dbReference type="InterPro" id="IPR036259">
    <property type="entry name" value="MFS_trans_sf"/>
</dbReference>
<comment type="caution">
    <text evidence="8">The sequence shown here is derived from an EMBL/GenBank/DDBJ whole genome shotgun (WGS) entry which is preliminary data.</text>
</comment>
<dbReference type="EMBL" id="JAVRHU010000001">
    <property type="protein sequence ID" value="MDT0621009.1"/>
    <property type="molecule type" value="Genomic_DNA"/>
</dbReference>
<proteinExistence type="predicted"/>
<organism evidence="8 9">
    <name type="scientific">Croceitalea vernalis</name>
    <dbReference type="NCBI Taxonomy" id="3075599"/>
    <lineage>
        <taxon>Bacteria</taxon>
        <taxon>Pseudomonadati</taxon>
        <taxon>Bacteroidota</taxon>
        <taxon>Flavobacteriia</taxon>
        <taxon>Flavobacteriales</taxon>
        <taxon>Flavobacteriaceae</taxon>
        <taxon>Croceitalea</taxon>
    </lineage>
</organism>
<evidence type="ECO:0000256" key="5">
    <source>
        <dbReference type="ARBA" id="ARBA00023136"/>
    </source>
</evidence>
<gene>
    <name evidence="8" type="ORF">RM520_05200</name>
</gene>
<keyword evidence="4 6" id="KW-1133">Transmembrane helix</keyword>
<evidence type="ECO:0000259" key="7">
    <source>
        <dbReference type="PROSITE" id="PS50850"/>
    </source>
</evidence>
<dbReference type="PROSITE" id="PS50850">
    <property type="entry name" value="MFS"/>
    <property type="match status" value="1"/>
</dbReference>
<keyword evidence="5 6" id="KW-0472">Membrane</keyword>
<evidence type="ECO:0000313" key="9">
    <source>
        <dbReference type="Proteomes" id="UP001250662"/>
    </source>
</evidence>